<keyword evidence="3" id="KW-1185">Reference proteome</keyword>
<accession>A0ABV5TIT3</accession>
<dbReference type="EMBL" id="JBHMBS010000012">
    <property type="protein sequence ID" value="MFB9678805.1"/>
    <property type="molecule type" value="Genomic_DNA"/>
</dbReference>
<sequence length="43" mass="4206">MVLLDLQSLETPGGGHGGGGGSTLTVLGCQSGQPSNLSLLLCH</sequence>
<gene>
    <name evidence="1" type="ORF">ACFFRH_25270</name>
    <name evidence="2" type="ORF">ACFFRH_25275</name>
</gene>
<organism evidence="2 3">
    <name type="scientific">Streptosporangium vulgare</name>
    <dbReference type="NCBI Taxonomy" id="46190"/>
    <lineage>
        <taxon>Bacteria</taxon>
        <taxon>Bacillati</taxon>
        <taxon>Actinomycetota</taxon>
        <taxon>Actinomycetes</taxon>
        <taxon>Streptosporangiales</taxon>
        <taxon>Streptosporangiaceae</taxon>
        <taxon>Streptosporangium</taxon>
    </lineage>
</organism>
<dbReference type="InterPro" id="IPR045825">
    <property type="entry name" value="RamS"/>
</dbReference>
<dbReference type="NCBIfam" id="NF033212">
    <property type="entry name" value="SapB_AmfS_lanti"/>
    <property type="match status" value="1"/>
</dbReference>
<evidence type="ECO:0000313" key="3">
    <source>
        <dbReference type="Proteomes" id="UP001589610"/>
    </source>
</evidence>
<reference evidence="2 3" key="1">
    <citation type="submission" date="2024-09" db="EMBL/GenBank/DDBJ databases">
        <authorList>
            <person name="Sun Q."/>
            <person name="Mori K."/>
        </authorList>
    </citation>
    <scope>NUCLEOTIDE SEQUENCE [LARGE SCALE GENOMIC DNA]</scope>
    <source>
        <strain evidence="2 3">JCM 3028</strain>
    </source>
</reference>
<evidence type="ECO:0000313" key="2">
    <source>
        <dbReference type="EMBL" id="MFB9678806.1"/>
    </source>
</evidence>
<protein>
    <submittedName>
        <fullName evidence="2">SapB/AmfS family lanthipeptide</fullName>
    </submittedName>
</protein>
<dbReference type="Proteomes" id="UP001589610">
    <property type="component" value="Unassembled WGS sequence"/>
</dbReference>
<dbReference type="EMBL" id="JBHMBS010000012">
    <property type="protein sequence ID" value="MFB9678806.1"/>
    <property type="molecule type" value="Genomic_DNA"/>
</dbReference>
<dbReference type="Pfam" id="PF19402">
    <property type="entry name" value="RamS"/>
    <property type="match status" value="1"/>
</dbReference>
<dbReference type="RefSeq" id="WP_386159971.1">
    <property type="nucleotide sequence ID" value="NZ_JBHMBS010000012.1"/>
</dbReference>
<proteinExistence type="predicted"/>
<evidence type="ECO:0000313" key="1">
    <source>
        <dbReference type="EMBL" id="MFB9678805.1"/>
    </source>
</evidence>
<comment type="caution">
    <text evidence="2">The sequence shown here is derived from an EMBL/GenBank/DDBJ whole genome shotgun (WGS) entry which is preliminary data.</text>
</comment>
<name>A0ABV5TIT3_9ACTN</name>